<evidence type="ECO:0000313" key="9">
    <source>
        <dbReference type="Proteomes" id="UP000515202"/>
    </source>
</evidence>
<gene>
    <name evidence="10" type="primary">LOC105311698</name>
</gene>
<dbReference type="GeneID" id="105311698"/>
<keyword evidence="3" id="KW-0813">Transport</keyword>
<evidence type="ECO:0000256" key="5">
    <source>
        <dbReference type="ARBA" id="ARBA00022927"/>
    </source>
</evidence>
<sequence>QLKQQRDKLKQYQKRVTQQLEREREIARQLLRDGRKERAKLLLKKKRYREQLLVRTESQISSLEAMVQSIEFTQIEMKVIEGLRFGNECLNKMHQVGPPGPGPGEGPVAHGGLAPHSAPKVAPAPLPLAKRCLCQMGGGEAATARGGQQGSGTGLDVTRERGDRHVPGGTPARAGEGWGSVGGLPGGGGW</sequence>
<feature type="coiled-coil region" evidence="7">
    <location>
        <begin position="2"/>
        <end position="51"/>
    </location>
</feature>
<feature type="non-terminal residue" evidence="10">
    <location>
        <position position="1"/>
    </location>
</feature>
<evidence type="ECO:0000256" key="3">
    <source>
        <dbReference type="ARBA" id="ARBA00022448"/>
    </source>
</evidence>
<dbReference type="RefSeq" id="XP_011385924.2">
    <property type="nucleotide sequence ID" value="XM_011387622.2"/>
</dbReference>
<dbReference type="PANTHER" id="PTHR22761">
    <property type="entry name" value="CHARGED MULTIVESICULAR BODY PROTEIN"/>
    <property type="match status" value="1"/>
</dbReference>
<dbReference type="GO" id="GO:0015031">
    <property type="term" value="P:protein transport"/>
    <property type="evidence" value="ECO:0007669"/>
    <property type="project" value="UniProtKB-KW"/>
</dbReference>
<feature type="region of interest" description="Disordered" evidence="8">
    <location>
        <begin position="140"/>
        <end position="190"/>
    </location>
</feature>
<dbReference type="GO" id="GO:0005771">
    <property type="term" value="C:multivesicular body"/>
    <property type="evidence" value="ECO:0007669"/>
    <property type="project" value="TreeGrafter"/>
</dbReference>
<keyword evidence="7" id="KW-0175">Coiled coil</keyword>
<evidence type="ECO:0000256" key="1">
    <source>
        <dbReference type="ARBA" id="ARBA00004608"/>
    </source>
</evidence>
<accession>A0A6P3RSV4</accession>
<dbReference type="PANTHER" id="PTHR22761:SF5">
    <property type="entry name" value="CHARGED MULTIVESICULAR BODY PROTEIN 6"/>
    <property type="match status" value="1"/>
</dbReference>
<evidence type="ECO:0000256" key="7">
    <source>
        <dbReference type="SAM" id="Coils"/>
    </source>
</evidence>
<evidence type="ECO:0000256" key="8">
    <source>
        <dbReference type="SAM" id="MobiDB-lite"/>
    </source>
</evidence>
<dbReference type="GO" id="GO:0032511">
    <property type="term" value="P:late endosome to vacuole transport via multivesicular body sorting pathway"/>
    <property type="evidence" value="ECO:0007669"/>
    <property type="project" value="TreeGrafter"/>
</dbReference>
<protein>
    <submittedName>
        <fullName evidence="10">Charged multivesicular body protein 6-like</fullName>
    </submittedName>
</protein>
<proteinExistence type="inferred from homology"/>
<feature type="compositionally biased region" description="Basic and acidic residues" evidence="8">
    <location>
        <begin position="157"/>
        <end position="166"/>
    </location>
</feature>
<dbReference type="Pfam" id="PF03357">
    <property type="entry name" value="Snf7"/>
    <property type="match status" value="1"/>
</dbReference>
<dbReference type="Proteomes" id="UP000515202">
    <property type="component" value="Unplaced"/>
</dbReference>
<dbReference type="InterPro" id="IPR005024">
    <property type="entry name" value="Snf7_fam"/>
</dbReference>
<evidence type="ECO:0000313" key="10">
    <source>
        <dbReference type="RefSeq" id="XP_011385924.2"/>
    </source>
</evidence>
<dbReference type="KEGG" id="pvp:105311698"/>
<feature type="compositionally biased region" description="Gly residues" evidence="8">
    <location>
        <begin position="176"/>
        <end position="190"/>
    </location>
</feature>
<dbReference type="GO" id="GO:0006900">
    <property type="term" value="P:vesicle budding from membrane"/>
    <property type="evidence" value="ECO:0007669"/>
    <property type="project" value="TreeGrafter"/>
</dbReference>
<name>A0A6P3RSV4_PTEVA</name>
<dbReference type="OrthoDB" id="441172at2759"/>
<dbReference type="GO" id="GO:0000815">
    <property type="term" value="C:ESCRT III complex"/>
    <property type="evidence" value="ECO:0007669"/>
    <property type="project" value="TreeGrafter"/>
</dbReference>
<feature type="region of interest" description="Disordered" evidence="8">
    <location>
        <begin position="94"/>
        <end position="122"/>
    </location>
</feature>
<organism evidence="9 10">
    <name type="scientific">Pteropus vampyrus</name>
    <name type="common">Large flying fox</name>
    <dbReference type="NCBI Taxonomy" id="132908"/>
    <lineage>
        <taxon>Eukaryota</taxon>
        <taxon>Metazoa</taxon>
        <taxon>Chordata</taxon>
        <taxon>Craniata</taxon>
        <taxon>Vertebrata</taxon>
        <taxon>Euteleostomi</taxon>
        <taxon>Mammalia</taxon>
        <taxon>Eutheria</taxon>
        <taxon>Laurasiatheria</taxon>
        <taxon>Chiroptera</taxon>
        <taxon>Yinpterochiroptera</taxon>
        <taxon>Pteropodoidea</taxon>
        <taxon>Pteropodidae</taxon>
        <taxon>Pteropodinae</taxon>
        <taxon>Pteropus</taxon>
    </lineage>
</organism>
<keyword evidence="4" id="KW-0967">Endosome</keyword>
<keyword evidence="6" id="KW-0472">Membrane</keyword>
<dbReference type="AlphaFoldDB" id="A0A6P3RSV4"/>
<keyword evidence="9" id="KW-1185">Reference proteome</keyword>
<evidence type="ECO:0000256" key="6">
    <source>
        <dbReference type="ARBA" id="ARBA00023136"/>
    </source>
</evidence>
<comment type="subcellular location">
    <subcellularLocation>
        <location evidence="1">Endosome membrane</location>
    </subcellularLocation>
</comment>
<evidence type="ECO:0000256" key="2">
    <source>
        <dbReference type="ARBA" id="ARBA00006190"/>
    </source>
</evidence>
<evidence type="ECO:0000256" key="4">
    <source>
        <dbReference type="ARBA" id="ARBA00022753"/>
    </source>
</evidence>
<comment type="similarity">
    <text evidence="2">Belongs to the SNF7 family.</text>
</comment>
<keyword evidence="5" id="KW-0653">Protein transport</keyword>
<reference evidence="10" key="1">
    <citation type="submission" date="2025-08" db="UniProtKB">
        <authorList>
            <consortium name="RefSeq"/>
        </authorList>
    </citation>
    <scope>IDENTIFICATION</scope>
    <source>
        <tissue evidence="10">Kidney</tissue>
    </source>
</reference>